<feature type="transmembrane region" description="Helical" evidence="1">
    <location>
        <begin position="120"/>
        <end position="139"/>
    </location>
</feature>
<dbReference type="AlphaFoldDB" id="K0YL34"/>
<dbReference type="EMBL" id="ADMD01000007">
    <property type="protein sequence ID" value="EJZ83948.1"/>
    <property type="molecule type" value="Genomic_DNA"/>
</dbReference>
<name>K0YL34_9ACTN</name>
<sequence>MTAAACFHSTSLMTVALMAGGAGAALLQAAWGTCFTRHDPKFALACTPTAAIVTGTTLAVISTELSAFVLIVMPVASLCLLALETTREFATLHPRIQAACQEEEPQNQTQPTHGEPTMRLIFSAAAFAFLVRIFDAMPVTGNDPFAPLGGSATFSLVVVGVLFIAIVGILRKKHFDILLVYRLSLPLMAFGLTVVALFYDQHAAVSIARVCIGYELFDLLSWVLFSGIAQRKGQSAYRAFGMGIGCTFAGMAGGYAVGQFAIAPSLQNGSIETAGVAIIATTFLAITAFLVLPESALGMLLQKKAKDDTPPPRSPMRLLLRKPVMP</sequence>
<gene>
    <name evidence="2" type="ORF">HMPREF9451_01473</name>
</gene>
<organism evidence="2 3">
    <name type="scientific">Slackia piriformis YIT 12062</name>
    <dbReference type="NCBI Taxonomy" id="742818"/>
    <lineage>
        <taxon>Bacteria</taxon>
        <taxon>Bacillati</taxon>
        <taxon>Actinomycetota</taxon>
        <taxon>Coriobacteriia</taxon>
        <taxon>Eggerthellales</taxon>
        <taxon>Eggerthellaceae</taxon>
        <taxon>Slackia</taxon>
    </lineage>
</organism>
<dbReference type="PATRIC" id="fig|742818.3.peg.1553"/>
<proteinExistence type="predicted"/>
<feature type="transmembrane region" description="Helical" evidence="1">
    <location>
        <begin position="42"/>
        <end position="61"/>
    </location>
</feature>
<evidence type="ECO:0008006" key="4">
    <source>
        <dbReference type="Google" id="ProtNLM"/>
    </source>
</evidence>
<feature type="transmembrane region" description="Helical" evidence="1">
    <location>
        <begin position="205"/>
        <end position="225"/>
    </location>
</feature>
<feature type="transmembrane region" description="Helical" evidence="1">
    <location>
        <begin position="274"/>
        <end position="292"/>
    </location>
</feature>
<reference evidence="2 3" key="1">
    <citation type="submission" date="2012-08" db="EMBL/GenBank/DDBJ databases">
        <title>The Genome Sequence of Slackia piriformis YIT 12062.</title>
        <authorList>
            <consortium name="The Broad Institute Genome Sequencing Platform"/>
            <person name="Earl A."/>
            <person name="Ward D."/>
            <person name="Feldgarden M."/>
            <person name="Gevers D."/>
            <person name="Morotomi M."/>
            <person name="Walker B."/>
            <person name="Young S.K."/>
            <person name="Zeng Q."/>
            <person name="Gargeya S."/>
            <person name="Fitzgerald M."/>
            <person name="Haas B."/>
            <person name="Abouelleil A."/>
            <person name="Alvarado L."/>
            <person name="Arachchi H.M."/>
            <person name="Berlin A.M."/>
            <person name="Chapman S.B."/>
            <person name="Goldberg J."/>
            <person name="Griggs A."/>
            <person name="Gujja S."/>
            <person name="Hansen M."/>
            <person name="Howarth C."/>
            <person name="Imamovic A."/>
            <person name="Larimer J."/>
            <person name="McCowen C."/>
            <person name="Montmayeur A."/>
            <person name="Murphy C."/>
            <person name="Neiman D."/>
            <person name="Pearson M."/>
            <person name="Priest M."/>
            <person name="Roberts A."/>
            <person name="Saif S."/>
            <person name="Shea T."/>
            <person name="Sisk P."/>
            <person name="Sykes S."/>
            <person name="Wortman J."/>
            <person name="Nusbaum C."/>
            <person name="Birren B."/>
        </authorList>
    </citation>
    <scope>NUCLEOTIDE SEQUENCE [LARGE SCALE GENOMIC DNA]</scope>
    <source>
        <strain evidence="2 3">YIT 12062</strain>
    </source>
</reference>
<feature type="transmembrane region" description="Helical" evidence="1">
    <location>
        <begin position="67"/>
        <end position="83"/>
    </location>
</feature>
<accession>K0YL34</accession>
<comment type="caution">
    <text evidence="2">The sequence shown here is derived from an EMBL/GenBank/DDBJ whole genome shotgun (WGS) entry which is preliminary data.</text>
</comment>
<keyword evidence="1" id="KW-1133">Transmembrane helix</keyword>
<keyword evidence="1" id="KW-0812">Transmembrane</keyword>
<dbReference type="Proteomes" id="UP000006069">
    <property type="component" value="Unassembled WGS sequence"/>
</dbReference>
<protein>
    <recommendedName>
        <fullName evidence="4">Major facilitator superfamily associated domain-containing protein</fullName>
    </recommendedName>
</protein>
<feature type="transmembrane region" description="Helical" evidence="1">
    <location>
        <begin position="179"/>
        <end position="199"/>
    </location>
</feature>
<feature type="transmembrane region" description="Helical" evidence="1">
    <location>
        <begin position="12"/>
        <end position="30"/>
    </location>
</feature>
<feature type="transmembrane region" description="Helical" evidence="1">
    <location>
        <begin position="237"/>
        <end position="262"/>
    </location>
</feature>
<dbReference type="eggNOG" id="COG2197">
    <property type="taxonomic scope" value="Bacteria"/>
</dbReference>
<keyword evidence="3" id="KW-1185">Reference proteome</keyword>
<evidence type="ECO:0000313" key="3">
    <source>
        <dbReference type="Proteomes" id="UP000006069"/>
    </source>
</evidence>
<feature type="transmembrane region" description="Helical" evidence="1">
    <location>
        <begin position="145"/>
        <end position="167"/>
    </location>
</feature>
<keyword evidence="1" id="KW-0472">Membrane</keyword>
<evidence type="ECO:0000256" key="1">
    <source>
        <dbReference type="SAM" id="Phobius"/>
    </source>
</evidence>
<dbReference type="HOGENOM" id="CLU_852331_0_0_11"/>
<dbReference type="InParanoid" id="K0YL34"/>
<evidence type="ECO:0000313" key="2">
    <source>
        <dbReference type="EMBL" id="EJZ83948.1"/>
    </source>
</evidence>